<comment type="similarity">
    <text evidence="3">Belongs to the peptidase M24B family.</text>
</comment>
<dbReference type="PROSITE" id="PS00491">
    <property type="entry name" value="PROLINE_PEPTIDASE"/>
    <property type="match status" value="1"/>
</dbReference>
<proteinExistence type="inferred from homology"/>
<comment type="caution">
    <text evidence="6">The sequence shown here is derived from an EMBL/GenBank/DDBJ whole genome shotgun (WGS) entry which is preliminary data.</text>
</comment>
<reference evidence="6 7" key="1">
    <citation type="journal article" date="2016" name="Nat. Commun.">
        <title>Thousands of microbial genomes shed light on interconnected biogeochemical processes in an aquifer system.</title>
        <authorList>
            <person name="Anantharaman K."/>
            <person name="Brown C.T."/>
            <person name="Hug L.A."/>
            <person name="Sharon I."/>
            <person name="Castelle C.J."/>
            <person name="Probst A.J."/>
            <person name="Thomas B.C."/>
            <person name="Singh A."/>
            <person name="Wilkins M.J."/>
            <person name="Karaoz U."/>
            <person name="Brodie E.L."/>
            <person name="Williams K.H."/>
            <person name="Hubbard S.S."/>
            <person name="Banfield J.F."/>
        </authorList>
    </citation>
    <scope>NUCLEOTIDE SEQUENCE [LARGE SCALE GENOMIC DNA]</scope>
</reference>
<evidence type="ECO:0000259" key="5">
    <source>
        <dbReference type="Pfam" id="PF01321"/>
    </source>
</evidence>
<dbReference type="PANTHER" id="PTHR46112:SF3">
    <property type="entry name" value="AMINOPEPTIDASE YPDF"/>
    <property type="match status" value="1"/>
</dbReference>
<evidence type="ECO:0000313" key="6">
    <source>
        <dbReference type="EMBL" id="OGK40754.1"/>
    </source>
</evidence>
<dbReference type="Pfam" id="PF00557">
    <property type="entry name" value="Peptidase_M24"/>
    <property type="match status" value="1"/>
</dbReference>
<evidence type="ECO:0000256" key="2">
    <source>
        <dbReference type="ARBA" id="ARBA00022801"/>
    </source>
</evidence>
<evidence type="ECO:0000259" key="4">
    <source>
        <dbReference type="Pfam" id="PF00557"/>
    </source>
</evidence>
<feature type="domain" description="Creatinase N-terminal" evidence="5">
    <location>
        <begin position="5"/>
        <end position="145"/>
    </location>
</feature>
<dbReference type="SUPFAM" id="SSF55920">
    <property type="entry name" value="Creatinase/aminopeptidase"/>
    <property type="match status" value="1"/>
</dbReference>
<organism evidence="6 7">
    <name type="scientific">Candidatus Roizmanbacteria bacterium RIFCSPLOWO2_01_FULL_35_13</name>
    <dbReference type="NCBI Taxonomy" id="1802055"/>
    <lineage>
        <taxon>Bacteria</taxon>
        <taxon>Candidatus Roizmaniibacteriota</taxon>
    </lineage>
</organism>
<dbReference type="InterPro" id="IPR036005">
    <property type="entry name" value="Creatinase/aminopeptidase-like"/>
</dbReference>
<dbReference type="InterPro" id="IPR000994">
    <property type="entry name" value="Pept_M24"/>
</dbReference>
<protein>
    <recommendedName>
        <fullName evidence="8">Peptidase M24</fullName>
    </recommendedName>
</protein>
<dbReference type="InterPro" id="IPR000587">
    <property type="entry name" value="Creatinase_N"/>
</dbReference>
<keyword evidence="2" id="KW-0378">Hydrolase</keyword>
<dbReference type="InterPro" id="IPR001131">
    <property type="entry name" value="Peptidase_M24B_aminopep-P_CS"/>
</dbReference>
<gene>
    <name evidence="6" type="ORF">A3A74_04005</name>
</gene>
<evidence type="ECO:0000256" key="1">
    <source>
        <dbReference type="ARBA" id="ARBA00022723"/>
    </source>
</evidence>
<evidence type="ECO:0000256" key="3">
    <source>
        <dbReference type="RuleBase" id="RU000590"/>
    </source>
</evidence>
<dbReference type="Gene3D" id="3.90.230.10">
    <property type="entry name" value="Creatinase/methionine aminopeptidase superfamily"/>
    <property type="match status" value="1"/>
</dbReference>
<dbReference type="PANTHER" id="PTHR46112">
    <property type="entry name" value="AMINOPEPTIDASE"/>
    <property type="match status" value="1"/>
</dbReference>
<dbReference type="EMBL" id="MGAF01000026">
    <property type="protein sequence ID" value="OGK40754.1"/>
    <property type="molecule type" value="Genomic_DNA"/>
</dbReference>
<evidence type="ECO:0000313" key="7">
    <source>
        <dbReference type="Proteomes" id="UP000179270"/>
    </source>
</evidence>
<dbReference type="STRING" id="1802055.A3A74_04005"/>
<dbReference type="GO" id="GO:0046872">
    <property type="term" value="F:metal ion binding"/>
    <property type="evidence" value="ECO:0007669"/>
    <property type="project" value="UniProtKB-KW"/>
</dbReference>
<feature type="domain" description="Peptidase M24" evidence="4">
    <location>
        <begin position="153"/>
        <end position="354"/>
    </location>
</feature>
<name>A0A1F7IBL4_9BACT</name>
<sequence length="372" mass="42671">MYDPRVKKVRETLAEKNIDSLLVSNFYNIFYLTGFKTLTTDEREAFILITKNSVYLFSDERYISKNFPASPAGRQLPISNFQCRLIEPGKGLIFHLQEIIKSEQIKTLGFEAEDLKYSEYQKIKEFLGNVNLTSTDRLIITIREIKDQQEIDLVEKACEIGDQCLSDIIKIIKFGVSEKEIAFKMEMWIKEKGYDISFDPIVAIDANSAVAHYNTKTGEGKIKNGSVILLDFGVKYKDYLSDMTRMVFFGKSNNEVENAYQVLLNAQEKTVEKVADFDFLKDIDNFCRKQITDSRLPNYPHSTGHGVGLEIHEYPKVSFNSPDRKIIGQVITIEPGVYFPGKFGMRVEDMVVIDKDLKPKILTKFPKTLLII</sequence>
<dbReference type="InterPro" id="IPR050659">
    <property type="entry name" value="Peptidase_M24B"/>
</dbReference>
<dbReference type="SUPFAM" id="SSF53092">
    <property type="entry name" value="Creatinase/prolidase N-terminal domain"/>
    <property type="match status" value="1"/>
</dbReference>
<dbReference type="GO" id="GO:0016787">
    <property type="term" value="F:hydrolase activity"/>
    <property type="evidence" value="ECO:0007669"/>
    <property type="project" value="UniProtKB-KW"/>
</dbReference>
<dbReference type="InterPro" id="IPR029149">
    <property type="entry name" value="Creatin/AminoP/Spt16_N"/>
</dbReference>
<dbReference type="Gene3D" id="3.40.350.10">
    <property type="entry name" value="Creatinase/prolidase N-terminal domain"/>
    <property type="match status" value="1"/>
</dbReference>
<evidence type="ECO:0008006" key="8">
    <source>
        <dbReference type="Google" id="ProtNLM"/>
    </source>
</evidence>
<accession>A0A1F7IBL4</accession>
<keyword evidence="1 3" id="KW-0479">Metal-binding</keyword>
<dbReference type="AlphaFoldDB" id="A0A1F7IBL4"/>
<dbReference type="Pfam" id="PF01321">
    <property type="entry name" value="Creatinase_N"/>
    <property type="match status" value="1"/>
</dbReference>
<dbReference type="Proteomes" id="UP000179270">
    <property type="component" value="Unassembled WGS sequence"/>
</dbReference>